<reference evidence="2 3" key="1">
    <citation type="submission" date="2010-08" db="EMBL/GenBank/DDBJ databases">
        <authorList>
            <person name="Durkin A.S."/>
            <person name="Madupu R."/>
            <person name="Torralba M."/>
            <person name="Gillis M."/>
            <person name="Methe B."/>
            <person name="Sutton G."/>
            <person name="Nelson K.E."/>
        </authorList>
    </citation>
    <scope>NUCLEOTIDE SEQUENCE [LARGE SCALE GENOMIC DNA]</scope>
    <source>
        <strain evidence="2 3">FB035-09AN</strain>
    </source>
</reference>
<dbReference type="eggNOG" id="COG3209">
    <property type="taxonomic scope" value="Bacteria"/>
</dbReference>
<name>E1KMF9_9BACT</name>
<dbReference type="STRING" id="866771.HMPREF9296_0548"/>
<dbReference type="RefSeq" id="WP_004354853.1">
    <property type="nucleotide sequence ID" value="NZ_AEDO01000001.1"/>
</dbReference>
<dbReference type="EMBL" id="AEDO01000001">
    <property type="protein sequence ID" value="EFL47347.1"/>
    <property type="molecule type" value="Genomic_DNA"/>
</dbReference>
<proteinExistence type="predicted"/>
<gene>
    <name evidence="2" type="ORF">HMPREF9296_0548</name>
</gene>
<dbReference type="InterPro" id="IPR022385">
    <property type="entry name" value="Rhs_assc_core"/>
</dbReference>
<dbReference type="PANTHER" id="PTHR32305">
    <property type="match status" value="1"/>
</dbReference>
<dbReference type="InterPro" id="IPR045619">
    <property type="entry name" value="DUF6443"/>
</dbReference>
<organism evidence="2 3">
    <name type="scientific">Prevotella disiens FB035-09AN</name>
    <dbReference type="NCBI Taxonomy" id="866771"/>
    <lineage>
        <taxon>Bacteria</taxon>
        <taxon>Pseudomonadati</taxon>
        <taxon>Bacteroidota</taxon>
        <taxon>Bacteroidia</taxon>
        <taxon>Bacteroidales</taxon>
        <taxon>Prevotellaceae</taxon>
        <taxon>Prevotella</taxon>
    </lineage>
</organism>
<accession>E1KMF9</accession>
<evidence type="ECO:0000313" key="2">
    <source>
        <dbReference type="EMBL" id="EFL47347.1"/>
    </source>
</evidence>
<sequence>MKIDYHKLLTGAFLLVCCCNIKINAKSELRTSLNLSQMVVQSQRDLVEKDSSLISENPLLPKIEDSLIKEISIDNENYIFSRTMLTEDSKVYMDKIEYFDGLGRPKETIFDKASPSKQKIVTYQEYDDRGRVNRKWSSVPIKSWNSKLFDELSLSETSPFMFNMYVSGIFSELSSVKDASNTFYKDNKAYTETQYESSPLNRVLKQFGVGQAWQNADRAVKIEYMLNTTSGDLACTDFGVLFNDYFLINYGLYSNSKLYVTKVTDEDNRTTYEFKDKLGQVVLKRVMNGNEKQDTYFVYDDFGRLRYVLPPVAVDLLGSQENVLRVSQQLLDDNAYYYQYDGHGNCILKKLPGCEPVKMVYDRADRLVLSQDGNQRAKKQWLVTKYDIFGRIAYTGMMNDAGKNYQDLLKDKLVVENYISGTSNIGYTENTYDGIFGAISPLIVNYYDKYDFYKDDSLNYVNKAGYGERYANTNGLLTGTRTYMLDDGNYFNTTTLFYDDKGRVIQTRSTNNLNGYDVAYHNLDFTGKVRNTLKTHSYLLKNKFTTPIGIYRNLYNVNFELYSYNYDHAGRLLTIQHKLNDNAPVVIAENKYDEIGRLQMRKTPVETTNYAYNVRGWLTQAVGNKFKETLTYNEAIDDVTPSIPCYSGNISAMKWQVEGEPAERGYQFSYDGIGRLSKALYGEGKGIVLNNKYDELIDYDKVGNITTLQRYGKSDNGFGLIDNLSYVYNNNQLMKVTDTADSSVTYYGAFHFVDGADAETEYVYDANGNMTQDFNKKISKIEYNSLNLPSMIQYSHGVQAHYGYDATGRKLSVRHIISPVNIYVPMGSTTLPENAFLEWRGFDVYADNIQYFMEKFLSVFPTRLNFDGGYPTRLNFDGGYITSIDDTPVYHYYLQDHLGNNRMVVNANGEVEQVNHYYAFGGLMGESTGGDTQTYKYNGKELDRINGLDWYDYGARNYDAALGRWHVVDPLAEKYYNVSPYAYCGNNPMNRIDPNGMEMDWVQSDTQMKYDRRIIDEETAQLYYGKSAIYRPLGYSYIATTGENITLYDNANFMSNGIMKTAFDYTPIMSSQNLSSFFDSIDNFNTWGLGIIGGFSSNAYRASVISTALSAQFYQKSTLVNSLEKLSGTYKYAKKIGKLGTGVSIVTGAFNIFKGYEQDGYRIHYNTTKAIAENSFGISMGIYGGTQGAKLGATIGYLCGGFGAIPGSIIGGIIGTYLGDKIGKGIGDIVNEIFYQ</sequence>
<dbReference type="AlphaFoldDB" id="E1KMF9"/>
<evidence type="ECO:0000313" key="3">
    <source>
        <dbReference type="Proteomes" id="UP000003610"/>
    </source>
</evidence>
<protein>
    <submittedName>
        <fullName evidence="2">RHS repeat-associated core domain protein</fullName>
    </submittedName>
</protein>
<dbReference type="Proteomes" id="UP000003610">
    <property type="component" value="Unassembled WGS sequence"/>
</dbReference>
<dbReference type="Gene3D" id="2.180.10.10">
    <property type="entry name" value="RHS repeat-associated core"/>
    <property type="match status" value="1"/>
</dbReference>
<dbReference type="InterPro" id="IPR050708">
    <property type="entry name" value="T6SS_VgrG/RHS"/>
</dbReference>
<dbReference type="Pfam" id="PF20041">
    <property type="entry name" value="DUF6443"/>
    <property type="match status" value="1"/>
</dbReference>
<comment type="caution">
    <text evidence="2">The sequence shown here is derived from an EMBL/GenBank/DDBJ whole genome shotgun (WGS) entry which is preliminary data.</text>
</comment>
<dbReference type="PANTHER" id="PTHR32305:SF15">
    <property type="entry name" value="PROTEIN RHSA-RELATED"/>
    <property type="match status" value="1"/>
</dbReference>
<evidence type="ECO:0000259" key="1">
    <source>
        <dbReference type="Pfam" id="PF20041"/>
    </source>
</evidence>
<feature type="domain" description="DUF6443" evidence="1">
    <location>
        <begin position="83"/>
        <end position="224"/>
    </location>
</feature>
<dbReference type="NCBIfam" id="TIGR03696">
    <property type="entry name" value="Rhs_assc_core"/>
    <property type="match status" value="1"/>
</dbReference>